<dbReference type="EMBL" id="ML994700">
    <property type="protein sequence ID" value="KAF2176830.1"/>
    <property type="molecule type" value="Genomic_DNA"/>
</dbReference>
<dbReference type="OrthoDB" id="3565018at2759"/>
<name>A0A6A6DFR8_9PEZI</name>
<evidence type="ECO:0000259" key="2">
    <source>
        <dbReference type="Pfam" id="PF24476"/>
    </source>
</evidence>
<keyword evidence="1" id="KW-0732">Signal</keyword>
<dbReference type="PANTHER" id="PTHR35186">
    <property type="entry name" value="ANK_REP_REGION DOMAIN-CONTAINING PROTEIN"/>
    <property type="match status" value="1"/>
</dbReference>
<evidence type="ECO:0000256" key="1">
    <source>
        <dbReference type="SAM" id="SignalP"/>
    </source>
</evidence>
<dbReference type="InterPro" id="IPR056002">
    <property type="entry name" value="DUF7580"/>
</dbReference>
<protein>
    <recommendedName>
        <fullName evidence="2">DUF7580 domain-containing protein</fullName>
    </recommendedName>
</protein>
<organism evidence="3 4">
    <name type="scientific">Zopfia rhizophila CBS 207.26</name>
    <dbReference type="NCBI Taxonomy" id="1314779"/>
    <lineage>
        <taxon>Eukaryota</taxon>
        <taxon>Fungi</taxon>
        <taxon>Dikarya</taxon>
        <taxon>Ascomycota</taxon>
        <taxon>Pezizomycotina</taxon>
        <taxon>Dothideomycetes</taxon>
        <taxon>Dothideomycetes incertae sedis</taxon>
        <taxon>Zopfiaceae</taxon>
        <taxon>Zopfia</taxon>
    </lineage>
</organism>
<sequence length="567" mass="63703">MSGIEVAGVVLGVLPLVISALENYRAGKGVASSIIKWKGHLDDLILQLKVQKAAFYLHILELLREARVREITDKIDFTENECASILRDAKTGDELKEYLGNLYSIFLEILGHYERCLKAIAGKLGHIKRLPKAPKDDLAAIIEANSLGKTSLEVKKRLTFTIERASLKALVEDLREDRLSLKTIIKGMKTQQEYATRESSNDAQRLATTFEQVQASAASLFTAICKGRTCQCQNGHKVMIRLDSRVEMPRERPSLKRKSKHYVAFHLFLPIEDGILQEALVTARRVHSFNDDFQNQSTIAAPATQMAAKELPMIKYTPAQSTCPSPCKSVQVTNICHDAKQAQAKGQILTLELAADVLALMDKSTRSQYNFTASTTLEQFLKDNSHGEDARMTPKQQTLLSLNIASSILQLRQTCWCGVPWNKKAIRFLVQNAGHPNMEIMGPYVEQIIDDVQTKRQDGLAPLDPKAALLELAILLLEIWHHKTLEMWIAKAGMEGIENMESLEARQIAAIRWLEKTSGRLPLHHLTAIEQCLAICSGRLRSWQENAFQKQYCENIIKPLQESTKAW</sequence>
<dbReference type="PANTHER" id="PTHR35186:SF4">
    <property type="entry name" value="PRION-INHIBITION AND PROPAGATION HELO DOMAIN-CONTAINING PROTEIN"/>
    <property type="match status" value="1"/>
</dbReference>
<keyword evidence="4" id="KW-1185">Reference proteome</keyword>
<accession>A0A6A6DFR8</accession>
<evidence type="ECO:0000313" key="4">
    <source>
        <dbReference type="Proteomes" id="UP000800200"/>
    </source>
</evidence>
<feature type="domain" description="DUF7580" evidence="2">
    <location>
        <begin position="211"/>
        <end position="565"/>
    </location>
</feature>
<feature type="signal peptide" evidence="1">
    <location>
        <begin position="1"/>
        <end position="20"/>
    </location>
</feature>
<gene>
    <name evidence="3" type="ORF">K469DRAFT_645159</name>
</gene>
<dbReference type="AlphaFoldDB" id="A0A6A6DFR8"/>
<proteinExistence type="predicted"/>
<dbReference type="Pfam" id="PF24476">
    <property type="entry name" value="DUF7580"/>
    <property type="match status" value="1"/>
</dbReference>
<feature type="chain" id="PRO_5025514545" description="DUF7580 domain-containing protein" evidence="1">
    <location>
        <begin position="21"/>
        <end position="567"/>
    </location>
</feature>
<reference evidence="3" key="1">
    <citation type="journal article" date="2020" name="Stud. Mycol.">
        <title>101 Dothideomycetes genomes: a test case for predicting lifestyles and emergence of pathogens.</title>
        <authorList>
            <person name="Haridas S."/>
            <person name="Albert R."/>
            <person name="Binder M."/>
            <person name="Bloem J."/>
            <person name="Labutti K."/>
            <person name="Salamov A."/>
            <person name="Andreopoulos B."/>
            <person name="Baker S."/>
            <person name="Barry K."/>
            <person name="Bills G."/>
            <person name="Bluhm B."/>
            <person name="Cannon C."/>
            <person name="Castanera R."/>
            <person name="Culley D."/>
            <person name="Daum C."/>
            <person name="Ezra D."/>
            <person name="Gonzalez J."/>
            <person name="Henrissat B."/>
            <person name="Kuo A."/>
            <person name="Liang C."/>
            <person name="Lipzen A."/>
            <person name="Lutzoni F."/>
            <person name="Magnuson J."/>
            <person name="Mondo S."/>
            <person name="Nolan M."/>
            <person name="Ohm R."/>
            <person name="Pangilinan J."/>
            <person name="Park H.-J."/>
            <person name="Ramirez L."/>
            <person name="Alfaro M."/>
            <person name="Sun H."/>
            <person name="Tritt A."/>
            <person name="Yoshinaga Y."/>
            <person name="Zwiers L.-H."/>
            <person name="Turgeon B."/>
            <person name="Goodwin S."/>
            <person name="Spatafora J."/>
            <person name="Crous P."/>
            <person name="Grigoriev I."/>
        </authorList>
    </citation>
    <scope>NUCLEOTIDE SEQUENCE</scope>
    <source>
        <strain evidence="3">CBS 207.26</strain>
    </source>
</reference>
<dbReference type="Proteomes" id="UP000800200">
    <property type="component" value="Unassembled WGS sequence"/>
</dbReference>
<evidence type="ECO:0000313" key="3">
    <source>
        <dbReference type="EMBL" id="KAF2176830.1"/>
    </source>
</evidence>